<organism evidence="1 2">
    <name type="scientific">Dioscorea alata</name>
    <name type="common">Purple yam</name>
    <dbReference type="NCBI Taxonomy" id="55571"/>
    <lineage>
        <taxon>Eukaryota</taxon>
        <taxon>Viridiplantae</taxon>
        <taxon>Streptophyta</taxon>
        <taxon>Embryophyta</taxon>
        <taxon>Tracheophyta</taxon>
        <taxon>Spermatophyta</taxon>
        <taxon>Magnoliopsida</taxon>
        <taxon>Liliopsida</taxon>
        <taxon>Dioscoreales</taxon>
        <taxon>Dioscoreaceae</taxon>
        <taxon>Dioscorea</taxon>
    </lineage>
</organism>
<keyword evidence="2" id="KW-1185">Reference proteome</keyword>
<evidence type="ECO:0000313" key="2">
    <source>
        <dbReference type="Proteomes" id="UP000827976"/>
    </source>
</evidence>
<evidence type="ECO:0000313" key="1">
    <source>
        <dbReference type="EMBL" id="KAH7664182.1"/>
    </source>
</evidence>
<dbReference type="Proteomes" id="UP000827976">
    <property type="component" value="Chromosome 14"/>
</dbReference>
<accession>A0ACB7UU66</accession>
<gene>
    <name evidence="1" type="ORF">IHE45_14G104100</name>
</gene>
<protein>
    <submittedName>
        <fullName evidence="1">Uncharacterized protein</fullName>
    </submittedName>
</protein>
<name>A0ACB7UU66_DIOAL</name>
<proteinExistence type="predicted"/>
<comment type="caution">
    <text evidence="1">The sequence shown here is derived from an EMBL/GenBank/DDBJ whole genome shotgun (WGS) entry which is preliminary data.</text>
</comment>
<dbReference type="EMBL" id="CM037024">
    <property type="protein sequence ID" value="KAH7664182.1"/>
    <property type="molecule type" value="Genomic_DNA"/>
</dbReference>
<reference evidence="2" key="1">
    <citation type="journal article" date="2022" name="Nat. Commun.">
        <title>Chromosome evolution and the genetic basis of agronomically important traits in greater yam.</title>
        <authorList>
            <person name="Bredeson J.V."/>
            <person name="Lyons J.B."/>
            <person name="Oniyinde I.O."/>
            <person name="Okereke N.R."/>
            <person name="Kolade O."/>
            <person name="Nnabue I."/>
            <person name="Nwadili C.O."/>
            <person name="Hribova E."/>
            <person name="Parker M."/>
            <person name="Nwogha J."/>
            <person name="Shu S."/>
            <person name="Carlson J."/>
            <person name="Kariba R."/>
            <person name="Muthemba S."/>
            <person name="Knop K."/>
            <person name="Barton G.J."/>
            <person name="Sherwood A.V."/>
            <person name="Lopez-Montes A."/>
            <person name="Asiedu R."/>
            <person name="Jamnadass R."/>
            <person name="Muchugi A."/>
            <person name="Goodstein D."/>
            <person name="Egesi C.N."/>
            <person name="Featherston J."/>
            <person name="Asfaw A."/>
            <person name="Simpson G.G."/>
            <person name="Dolezel J."/>
            <person name="Hendre P.S."/>
            <person name="Van Deynze A."/>
            <person name="Kumar P.L."/>
            <person name="Obidiegwu J.E."/>
            <person name="Bhattacharjee R."/>
            <person name="Rokhsar D.S."/>
        </authorList>
    </citation>
    <scope>NUCLEOTIDE SEQUENCE [LARGE SCALE GENOMIC DNA]</scope>
    <source>
        <strain evidence="2">cv. TDa95/00328</strain>
    </source>
</reference>
<sequence length="67" mass="7508">MASSTEESGGLVCSSLEVIVGRNIAPIEADDMNDQTWPFLLQTIEEYFPRRIEMMPLQQEAANYALS</sequence>